<dbReference type="SUPFAM" id="SSF82771">
    <property type="entry name" value="GIY-YIG endonuclease"/>
    <property type="match status" value="1"/>
</dbReference>
<comment type="similarity">
    <text evidence="1">Belongs to the UPF0213 family.</text>
</comment>
<reference evidence="4 5" key="1">
    <citation type="submission" date="2024-01" db="EMBL/GenBank/DDBJ databases">
        <title>Maribacter spp. originated from different algae showed divergent polysaccharides utilization ability.</title>
        <authorList>
            <person name="Wang H."/>
            <person name="Wu Y."/>
        </authorList>
    </citation>
    <scope>NUCLEOTIDE SEQUENCE [LARGE SCALE GENOMIC DNA]</scope>
    <source>
        <strain evidence="4 5">PR1</strain>
    </source>
</reference>
<dbReference type="PANTHER" id="PTHR34477">
    <property type="entry name" value="UPF0213 PROTEIN YHBQ"/>
    <property type="match status" value="1"/>
</dbReference>
<dbReference type="Proteomes" id="UP001356308">
    <property type="component" value="Unassembled WGS sequence"/>
</dbReference>
<dbReference type="InterPro" id="IPR035901">
    <property type="entry name" value="GIY-YIG_endonuc_sf"/>
</dbReference>
<dbReference type="PANTHER" id="PTHR34477:SF1">
    <property type="entry name" value="UPF0213 PROTEIN YHBQ"/>
    <property type="match status" value="1"/>
</dbReference>
<sequence>MSGRAQSRPKNKLGSINVRSSAVETSKKDKNSMYVRSSAVETSKIERSMKAYYVYILECNDGMLYTGVTNDVTRRVDEHQKGLNKTCFTYKRRPVKLLWHEMFNDIEQAIFFEKKIKKWSKAKKQALAHGDEKMLRILAECRNASHYDFRPE</sequence>
<dbReference type="CDD" id="cd10456">
    <property type="entry name" value="GIY-YIG_UPF0213"/>
    <property type="match status" value="1"/>
</dbReference>
<comment type="caution">
    <text evidence="4">The sequence shown here is derived from an EMBL/GenBank/DDBJ whole genome shotgun (WGS) entry which is preliminary data.</text>
</comment>
<dbReference type="InterPro" id="IPR050190">
    <property type="entry name" value="UPF0213_domain"/>
</dbReference>
<keyword evidence="5" id="KW-1185">Reference proteome</keyword>
<evidence type="ECO:0000313" key="4">
    <source>
        <dbReference type="EMBL" id="MEE1976628.1"/>
    </source>
</evidence>
<feature type="domain" description="GIY-YIG" evidence="3">
    <location>
        <begin position="50"/>
        <end position="126"/>
    </location>
</feature>
<dbReference type="Pfam" id="PF01541">
    <property type="entry name" value="GIY-YIG"/>
    <property type="match status" value="1"/>
</dbReference>
<evidence type="ECO:0000256" key="1">
    <source>
        <dbReference type="ARBA" id="ARBA00007435"/>
    </source>
</evidence>
<gene>
    <name evidence="4" type="ORF">V1I91_11145</name>
</gene>
<dbReference type="InterPro" id="IPR000305">
    <property type="entry name" value="GIY-YIG_endonuc"/>
</dbReference>
<feature type="region of interest" description="Disordered" evidence="2">
    <location>
        <begin position="1"/>
        <end position="29"/>
    </location>
</feature>
<evidence type="ECO:0000259" key="3">
    <source>
        <dbReference type="PROSITE" id="PS50164"/>
    </source>
</evidence>
<dbReference type="Gene3D" id="3.40.1440.10">
    <property type="entry name" value="GIY-YIG endonuclease"/>
    <property type="match status" value="1"/>
</dbReference>
<evidence type="ECO:0000313" key="5">
    <source>
        <dbReference type="Proteomes" id="UP001356308"/>
    </source>
</evidence>
<accession>A0ABU7IUJ1</accession>
<name>A0ABU7IUJ1_9FLAO</name>
<protein>
    <submittedName>
        <fullName evidence="4">GIY-YIG nuclease family protein</fullName>
    </submittedName>
</protein>
<organism evidence="4 5">
    <name type="scientific">Maribacter cobaltidurans</name>
    <dbReference type="NCBI Taxonomy" id="1178778"/>
    <lineage>
        <taxon>Bacteria</taxon>
        <taxon>Pseudomonadati</taxon>
        <taxon>Bacteroidota</taxon>
        <taxon>Flavobacteriia</taxon>
        <taxon>Flavobacteriales</taxon>
        <taxon>Flavobacteriaceae</taxon>
        <taxon>Maribacter</taxon>
    </lineage>
</organism>
<dbReference type="PROSITE" id="PS50164">
    <property type="entry name" value="GIY_YIG"/>
    <property type="match status" value="1"/>
</dbReference>
<proteinExistence type="inferred from homology"/>
<evidence type="ECO:0000256" key="2">
    <source>
        <dbReference type="SAM" id="MobiDB-lite"/>
    </source>
</evidence>
<dbReference type="EMBL" id="JAZDDG010000005">
    <property type="protein sequence ID" value="MEE1976628.1"/>
    <property type="molecule type" value="Genomic_DNA"/>
</dbReference>